<dbReference type="Proteomes" id="UP000887116">
    <property type="component" value="Unassembled WGS sequence"/>
</dbReference>
<evidence type="ECO:0000256" key="1">
    <source>
        <dbReference type="SAM" id="MobiDB-lite"/>
    </source>
</evidence>
<feature type="region of interest" description="Disordered" evidence="1">
    <location>
        <begin position="117"/>
        <end position="136"/>
    </location>
</feature>
<reference evidence="2" key="1">
    <citation type="submission" date="2020-07" db="EMBL/GenBank/DDBJ databases">
        <title>Multicomponent nature underlies the extraordinary mechanical properties of spider dragline silk.</title>
        <authorList>
            <person name="Kono N."/>
            <person name="Nakamura H."/>
            <person name="Mori M."/>
            <person name="Yoshida Y."/>
            <person name="Ohtoshi R."/>
            <person name="Malay A.D."/>
            <person name="Moran D.A.P."/>
            <person name="Tomita M."/>
            <person name="Numata K."/>
            <person name="Arakawa K."/>
        </authorList>
    </citation>
    <scope>NUCLEOTIDE SEQUENCE</scope>
</reference>
<dbReference type="EMBL" id="BMAO01015830">
    <property type="protein sequence ID" value="GFR04567.1"/>
    <property type="molecule type" value="Genomic_DNA"/>
</dbReference>
<evidence type="ECO:0000313" key="2">
    <source>
        <dbReference type="EMBL" id="GFR04567.1"/>
    </source>
</evidence>
<accession>A0A8X6LDM5</accession>
<protein>
    <submittedName>
        <fullName evidence="2">Uncharacterized protein</fullName>
    </submittedName>
</protein>
<name>A0A8X6LDM5_TRICU</name>
<gene>
    <name evidence="2" type="ORF">TNCT_144661</name>
</gene>
<proteinExistence type="predicted"/>
<keyword evidence="3" id="KW-1185">Reference proteome</keyword>
<evidence type="ECO:0000313" key="3">
    <source>
        <dbReference type="Proteomes" id="UP000887116"/>
    </source>
</evidence>
<sequence length="173" mass="19780">MNKIQGSEELLKVYTQLFNDGKPDKNKDITYVLKISIEKTAKSEHALVSDLLSLLPGTLPDFPDHKTTFTNLNMGTSSDHEKNLNKNETQFQHPIQTLHSRSRGFYLPSNLNYFTSETTLPPNHRPSRQHHGTSVPDRRLRAVDAAQLPCENVNVKSINQNCVLLKNFSYEYR</sequence>
<comment type="caution">
    <text evidence="2">The sequence shown here is derived from an EMBL/GenBank/DDBJ whole genome shotgun (WGS) entry which is preliminary data.</text>
</comment>
<dbReference type="AlphaFoldDB" id="A0A8X6LDM5"/>
<organism evidence="2 3">
    <name type="scientific">Trichonephila clavata</name>
    <name type="common">Joro spider</name>
    <name type="synonym">Nephila clavata</name>
    <dbReference type="NCBI Taxonomy" id="2740835"/>
    <lineage>
        <taxon>Eukaryota</taxon>
        <taxon>Metazoa</taxon>
        <taxon>Ecdysozoa</taxon>
        <taxon>Arthropoda</taxon>
        <taxon>Chelicerata</taxon>
        <taxon>Arachnida</taxon>
        <taxon>Araneae</taxon>
        <taxon>Araneomorphae</taxon>
        <taxon>Entelegynae</taxon>
        <taxon>Araneoidea</taxon>
        <taxon>Nephilidae</taxon>
        <taxon>Trichonephila</taxon>
    </lineage>
</organism>